<dbReference type="AlphaFoldDB" id="A0A9N9VKU4"/>
<reference evidence="2" key="1">
    <citation type="submission" date="2021-10" db="EMBL/GenBank/DDBJ databases">
        <authorList>
            <person name="Piombo E."/>
        </authorList>
    </citation>
    <scope>NUCLEOTIDE SEQUENCE</scope>
</reference>
<sequence length="389" mass="42962">MKMQCKTDSSGKICRRCRNAGVDCRYSEPGRPGRPTNKSNNATKQDSVATAVVTTVESDVKLTGAFMGTIPTPSPPSVDEQQLHQRQRRRQQQHAWIQNASSPSYSPTDEAIYLASEQNSDCSPQEGLLPSPFPATPYQHPNVVEGDWLWDISQAGLCPQSLTLGDIRNDQSDVSGLAGLAMDHSPTPVTLNLEEALLGNGNCLEHVAHFQLKIARKMNSLSPLSPAHLEQEAAHVLQCSAEFLNLVTSLINAESRWKSSQQSSPINTAVFLQLTSICIRLTEMHYWLYSSIYCYLCVTTPPVAVRDDGDKILTKLLSFSVAGVDLTPSCPNFRLQMLLHTGVHYLDRIQKSRESLKSFTLDGASERLPGLALQMHMLITEDQRTEAEV</sequence>
<gene>
    <name evidence="2" type="ORF">CRHIZ90672A_00015793</name>
</gene>
<feature type="region of interest" description="Disordered" evidence="1">
    <location>
        <begin position="26"/>
        <end position="48"/>
    </location>
</feature>
<dbReference type="EMBL" id="CABFNQ020000709">
    <property type="protein sequence ID" value="CAH0025259.1"/>
    <property type="molecule type" value="Genomic_DNA"/>
</dbReference>
<accession>A0A9N9VKU4</accession>
<evidence type="ECO:0000313" key="2">
    <source>
        <dbReference type="EMBL" id="CAH0025259.1"/>
    </source>
</evidence>
<evidence type="ECO:0000313" key="3">
    <source>
        <dbReference type="Proteomes" id="UP000696573"/>
    </source>
</evidence>
<name>A0A9N9VKU4_9HYPO</name>
<dbReference type="Proteomes" id="UP000696573">
    <property type="component" value="Unassembled WGS sequence"/>
</dbReference>
<dbReference type="OrthoDB" id="5239406at2759"/>
<feature type="compositionally biased region" description="Polar residues" evidence="1">
    <location>
        <begin position="95"/>
        <end position="107"/>
    </location>
</feature>
<feature type="compositionally biased region" description="Polar residues" evidence="1">
    <location>
        <begin position="36"/>
        <end position="47"/>
    </location>
</feature>
<proteinExistence type="predicted"/>
<comment type="caution">
    <text evidence="2">The sequence shown here is derived from an EMBL/GenBank/DDBJ whole genome shotgun (WGS) entry which is preliminary data.</text>
</comment>
<organism evidence="2 3">
    <name type="scientific">Clonostachys rhizophaga</name>
    <dbReference type="NCBI Taxonomy" id="160324"/>
    <lineage>
        <taxon>Eukaryota</taxon>
        <taxon>Fungi</taxon>
        <taxon>Dikarya</taxon>
        <taxon>Ascomycota</taxon>
        <taxon>Pezizomycotina</taxon>
        <taxon>Sordariomycetes</taxon>
        <taxon>Hypocreomycetidae</taxon>
        <taxon>Hypocreales</taxon>
        <taxon>Bionectriaceae</taxon>
        <taxon>Clonostachys</taxon>
    </lineage>
</organism>
<protein>
    <recommendedName>
        <fullName evidence="4">Zn(2)-C6 fungal-type domain-containing protein</fullName>
    </recommendedName>
</protein>
<evidence type="ECO:0000256" key="1">
    <source>
        <dbReference type="SAM" id="MobiDB-lite"/>
    </source>
</evidence>
<keyword evidence="3" id="KW-1185">Reference proteome</keyword>
<feature type="region of interest" description="Disordered" evidence="1">
    <location>
        <begin position="66"/>
        <end position="107"/>
    </location>
</feature>
<evidence type="ECO:0008006" key="4">
    <source>
        <dbReference type="Google" id="ProtNLM"/>
    </source>
</evidence>